<dbReference type="RefSeq" id="WP_245974521.1">
    <property type="nucleotide sequence ID" value="NZ_QTTT01000001.1"/>
</dbReference>
<dbReference type="GO" id="GO:0016811">
    <property type="term" value="F:hydrolase activity, acting on carbon-nitrogen (but not peptide) bonds, in linear amides"/>
    <property type="evidence" value="ECO:0007669"/>
    <property type="project" value="InterPro"/>
</dbReference>
<dbReference type="PANTHER" id="PTHR31891:SF1">
    <property type="entry name" value="FORMAMIDASE C869.04-RELATED"/>
    <property type="match status" value="1"/>
</dbReference>
<sequence>MVLSLAPTTMAPLPPVPAAARAVPGHNRWHPDIPGVAEVITGGSVRLECEGRPPGGEPVLCGPIVVIGAEAGDVIVVDVLGVGPPGGHPVPTGHPGVIGCAPAPHAVHTPSDAAPGGPAGAEGALLGRVRPGLAGYDQVAAQAVPTAARGREVGGCGIAPLTAGSRILLPVHARGAKLSVGDLHFPSRGALDCRTAALPGWIDLRINLTRRGIERFGITGPMLMPDPDTA</sequence>
<organism evidence="1 2">
    <name type="scientific">Thermomonospora umbrina</name>
    <dbReference type="NCBI Taxonomy" id="111806"/>
    <lineage>
        <taxon>Bacteria</taxon>
        <taxon>Bacillati</taxon>
        <taxon>Actinomycetota</taxon>
        <taxon>Actinomycetes</taxon>
        <taxon>Streptosporangiales</taxon>
        <taxon>Thermomonosporaceae</taxon>
        <taxon>Thermomonospora</taxon>
    </lineage>
</organism>
<dbReference type="SUPFAM" id="SSF141130">
    <property type="entry name" value="Acetamidase/Formamidase-like"/>
    <property type="match status" value="1"/>
</dbReference>
<dbReference type="PANTHER" id="PTHR31891">
    <property type="entry name" value="FORMAMIDASE C869.04-RELATED"/>
    <property type="match status" value="1"/>
</dbReference>
<keyword evidence="2" id="KW-1185">Reference proteome</keyword>
<accession>A0A3D9SSS6</accession>
<reference evidence="1 2" key="1">
    <citation type="submission" date="2018-08" db="EMBL/GenBank/DDBJ databases">
        <title>Sequencing the genomes of 1000 actinobacteria strains.</title>
        <authorList>
            <person name="Klenk H.-P."/>
        </authorList>
    </citation>
    <scope>NUCLEOTIDE SEQUENCE [LARGE SCALE GENOMIC DNA]</scope>
    <source>
        <strain evidence="1 2">DSM 43927</strain>
    </source>
</reference>
<dbReference type="Proteomes" id="UP000256661">
    <property type="component" value="Unassembled WGS sequence"/>
</dbReference>
<dbReference type="InterPro" id="IPR004304">
    <property type="entry name" value="FmdA_AmdA"/>
</dbReference>
<gene>
    <name evidence="1" type="ORF">DFJ69_4532</name>
</gene>
<evidence type="ECO:0000313" key="1">
    <source>
        <dbReference type="EMBL" id="REE99029.1"/>
    </source>
</evidence>
<dbReference type="AlphaFoldDB" id="A0A3D9SSS6"/>
<dbReference type="Gene3D" id="2.60.120.580">
    <property type="entry name" value="Acetamidase/Formamidase-like domains"/>
    <property type="match status" value="1"/>
</dbReference>
<proteinExistence type="predicted"/>
<evidence type="ECO:0000313" key="2">
    <source>
        <dbReference type="Proteomes" id="UP000256661"/>
    </source>
</evidence>
<protein>
    <submittedName>
        <fullName evidence="1">Formamidase</fullName>
    </submittedName>
</protein>
<name>A0A3D9SSS6_9ACTN</name>
<dbReference type="Pfam" id="PF03069">
    <property type="entry name" value="FmdA_AmdA"/>
    <property type="match status" value="1"/>
</dbReference>
<dbReference type="EMBL" id="QTTT01000001">
    <property type="protein sequence ID" value="REE99029.1"/>
    <property type="molecule type" value="Genomic_DNA"/>
</dbReference>
<comment type="caution">
    <text evidence="1">The sequence shown here is derived from an EMBL/GenBank/DDBJ whole genome shotgun (WGS) entry which is preliminary data.</text>
</comment>